<name>A0ABX8D3R9_9CELL</name>
<dbReference type="InterPro" id="IPR006311">
    <property type="entry name" value="TAT_signal"/>
</dbReference>
<accession>A0ABX8D3R9</accession>
<gene>
    <name evidence="1" type="ORF">KG103_17115</name>
</gene>
<dbReference type="RefSeq" id="WP_207339677.1">
    <property type="nucleotide sequence ID" value="NZ_CP074405.1"/>
</dbReference>
<dbReference type="PROSITE" id="PS51318">
    <property type="entry name" value="TAT"/>
    <property type="match status" value="1"/>
</dbReference>
<organism evidence="1 2">
    <name type="scientific">Cellulomonas wangleii</name>
    <dbReference type="NCBI Taxonomy" id="2816956"/>
    <lineage>
        <taxon>Bacteria</taxon>
        <taxon>Bacillati</taxon>
        <taxon>Actinomycetota</taxon>
        <taxon>Actinomycetes</taxon>
        <taxon>Micrococcales</taxon>
        <taxon>Cellulomonadaceae</taxon>
        <taxon>Cellulomonas</taxon>
    </lineage>
</organism>
<evidence type="ECO:0000313" key="2">
    <source>
        <dbReference type="Proteomes" id="UP000677804"/>
    </source>
</evidence>
<dbReference type="EMBL" id="CP074405">
    <property type="protein sequence ID" value="QVI62109.1"/>
    <property type="molecule type" value="Genomic_DNA"/>
</dbReference>
<dbReference type="Proteomes" id="UP000677804">
    <property type="component" value="Chromosome"/>
</dbReference>
<sequence>MADSTRLVDPVTRRDAAMATALVAAAMLAGGCTGPLPSDEQRAAMVDATRMVVEGTAEGLGTESIDVTDDGTEPRACADGGSQYVYAAKIGPIASGDLSSTLAGALTSAETGFLGVMQKFRLQITSGVLAELDEASIIDAPHPDGDRRVTYAVSTGELEGITLTYLGSPTDGDQVVTTIRGYTRCSED</sequence>
<evidence type="ECO:0000313" key="1">
    <source>
        <dbReference type="EMBL" id="QVI62109.1"/>
    </source>
</evidence>
<dbReference type="PROSITE" id="PS51257">
    <property type="entry name" value="PROKAR_LIPOPROTEIN"/>
    <property type="match status" value="1"/>
</dbReference>
<proteinExistence type="predicted"/>
<keyword evidence="2" id="KW-1185">Reference proteome</keyword>
<evidence type="ECO:0008006" key="3">
    <source>
        <dbReference type="Google" id="ProtNLM"/>
    </source>
</evidence>
<reference evidence="1 2" key="1">
    <citation type="submission" date="2021-05" db="EMBL/GenBank/DDBJ databases">
        <title>Novel species in genus Cellulomonas.</title>
        <authorList>
            <person name="Zhang G."/>
        </authorList>
    </citation>
    <scope>NUCLEOTIDE SEQUENCE [LARGE SCALE GENOMIC DNA]</scope>
    <source>
        <strain evidence="2">zg-ZUI222</strain>
    </source>
</reference>
<protein>
    <recommendedName>
        <fullName evidence="3">Lipoprotein</fullName>
    </recommendedName>
</protein>